<evidence type="ECO:0000256" key="5">
    <source>
        <dbReference type="ARBA" id="ARBA00022840"/>
    </source>
</evidence>
<evidence type="ECO:0000256" key="7">
    <source>
        <dbReference type="ARBA" id="ARBA00023065"/>
    </source>
</evidence>
<dbReference type="InterPro" id="IPR015853">
    <property type="entry name" value="ABC_transpr_FbpC"/>
</dbReference>
<dbReference type="CDD" id="cd03259">
    <property type="entry name" value="ABC_Carb_Solutes_like"/>
    <property type="match status" value="1"/>
</dbReference>
<dbReference type="Pfam" id="PF00005">
    <property type="entry name" value="ABC_tran"/>
    <property type="match status" value="1"/>
</dbReference>
<evidence type="ECO:0000256" key="1">
    <source>
        <dbReference type="ARBA" id="ARBA00022448"/>
    </source>
</evidence>
<keyword evidence="6" id="KW-0408">Iron</keyword>
<dbReference type="SUPFAM" id="SSF50331">
    <property type="entry name" value="MOP-like"/>
    <property type="match status" value="1"/>
</dbReference>
<dbReference type="PANTHER" id="PTHR42781:SF4">
    <property type="entry name" value="SPERMIDINE_PUTRESCINE IMPORT ATP-BINDING PROTEIN POTA"/>
    <property type="match status" value="1"/>
</dbReference>
<dbReference type="GO" id="GO:0016887">
    <property type="term" value="F:ATP hydrolysis activity"/>
    <property type="evidence" value="ECO:0007669"/>
    <property type="project" value="InterPro"/>
</dbReference>
<dbReference type="SMART" id="SM00382">
    <property type="entry name" value="AAA"/>
    <property type="match status" value="1"/>
</dbReference>
<dbReference type="InterPro" id="IPR003593">
    <property type="entry name" value="AAA+_ATPase"/>
</dbReference>
<evidence type="ECO:0000256" key="3">
    <source>
        <dbReference type="ARBA" id="ARBA00022496"/>
    </source>
</evidence>
<name>A0A931AN54_9FIRM</name>
<proteinExistence type="predicted"/>
<reference evidence="11" key="1">
    <citation type="submission" date="2020-11" db="EMBL/GenBank/DDBJ databases">
        <title>Halonatronomonas betainensis gen. nov., sp. nov. a novel haloalkaliphilic representative of the family Halanaerobiacae capable of betaine degradation.</title>
        <authorList>
            <person name="Boltyanskaya Y."/>
            <person name="Kevbrin V."/>
            <person name="Detkova E."/>
            <person name="Grouzdev D.S."/>
            <person name="Koziaeva V."/>
            <person name="Zhilina T."/>
        </authorList>
    </citation>
    <scope>NUCLEOTIDE SEQUENCE</scope>
    <source>
        <strain evidence="11">Z-7014</strain>
    </source>
</reference>
<dbReference type="InterPro" id="IPR008995">
    <property type="entry name" value="Mo/tungstate-bd_C_term_dom"/>
</dbReference>
<gene>
    <name evidence="11" type="ORF">I0Q91_02165</name>
</gene>
<evidence type="ECO:0000256" key="4">
    <source>
        <dbReference type="ARBA" id="ARBA00022741"/>
    </source>
</evidence>
<dbReference type="PANTHER" id="PTHR42781">
    <property type="entry name" value="SPERMIDINE/PUTRESCINE IMPORT ATP-BINDING PROTEIN POTA"/>
    <property type="match status" value="1"/>
</dbReference>
<dbReference type="GO" id="GO:0016020">
    <property type="term" value="C:membrane"/>
    <property type="evidence" value="ECO:0007669"/>
    <property type="project" value="InterPro"/>
</dbReference>
<keyword evidence="5 11" id="KW-0067">ATP-binding</keyword>
<protein>
    <recommendedName>
        <fullName evidence="9">ABC-type quaternary amine transporter</fullName>
        <ecNumber evidence="9">7.6.2.9</ecNumber>
    </recommendedName>
</protein>
<keyword evidence="2" id="KW-1003">Cell membrane</keyword>
<comment type="caution">
    <text evidence="11">The sequence shown here is derived from an EMBL/GenBank/DDBJ whole genome shotgun (WGS) entry which is preliminary data.</text>
</comment>
<dbReference type="GO" id="GO:0015408">
    <property type="term" value="F:ABC-type ferric iron transporter activity"/>
    <property type="evidence" value="ECO:0007669"/>
    <property type="project" value="InterPro"/>
</dbReference>
<keyword evidence="8" id="KW-0472">Membrane</keyword>
<dbReference type="Proteomes" id="UP000621436">
    <property type="component" value="Unassembled WGS sequence"/>
</dbReference>
<evidence type="ECO:0000256" key="9">
    <source>
        <dbReference type="ARBA" id="ARBA00066388"/>
    </source>
</evidence>
<evidence type="ECO:0000256" key="8">
    <source>
        <dbReference type="ARBA" id="ARBA00023136"/>
    </source>
</evidence>
<dbReference type="InterPro" id="IPR027417">
    <property type="entry name" value="P-loop_NTPase"/>
</dbReference>
<dbReference type="FunFam" id="3.40.50.300:FF:000425">
    <property type="entry name" value="Probable ABC transporter, ATP-binding subunit"/>
    <property type="match status" value="1"/>
</dbReference>
<evidence type="ECO:0000313" key="12">
    <source>
        <dbReference type="Proteomes" id="UP000621436"/>
    </source>
</evidence>
<sequence length="356" mass="39532">MIVELNNITKIYTDAEVPAVKDVSFGVQDGEILTLLGPSGCGKTTLLRVIAGLERPDSGEVIMQGKRMASNNCWVPPEDRGVGMVFQDYALFPHLSVRDNISFGLKNKNKAKNAEKVQEMIELVGLENHADKNPADLSGGQQQRVALARALVTDPILVLLDEPFSNLDMNLREKMRREVVRILRKSETPAVFVTHDQEEALSISDKIVVMNNGQLEQKGTPREIYESPIACFVATFVGQSNILHGVLGPKGENIETDLGTFTYNYQHNKQPGEDVIISIRPDGFELVEDGPIQGTIKEIAYKGGVVDLIIELTNKEFYQDLLVHIHPKYRVEVGDKVSFKLLPHFLTMIGECKPAI</sequence>
<dbReference type="GO" id="GO:0005524">
    <property type="term" value="F:ATP binding"/>
    <property type="evidence" value="ECO:0007669"/>
    <property type="project" value="UniProtKB-KW"/>
</dbReference>
<keyword evidence="1" id="KW-0813">Transport</keyword>
<dbReference type="GO" id="GO:0015418">
    <property type="term" value="F:ABC-type quaternary ammonium compound transporting activity"/>
    <property type="evidence" value="ECO:0007669"/>
    <property type="project" value="UniProtKB-EC"/>
</dbReference>
<organism evidence="11 12">
    <name type="scientific">Halonatronomonas betaini</name>
    <dbReference type="NCBI Taxonomy" id="2778430"/>
    <lineage>
        <taxon>Bacteria</taxon>
        <taxon>Bacillati</taxon>
        <taxon>Bacillota</taxon>
        <taxon>Clostridia</taxon>
        <taxon>Halanaerobiales</taxon>
        <taxon>Halarsenatibacteraceae</taxon>
        <taxon>Halonatronomonas</taxon>
    </lineage>
</organism>
<dbReference type="SUPFAM" id="SSF52540">
    <property type="entry name" value="P-loop containing nucleoside triphosphate hydrolases"/>
    <property type="match status" value="1"/>
</dbReference>
<dbReference type="Gene3D" id="2.40.50.100">
    <property type="match status" value="1"/>
</dbReference>
<dbReference type="Gene3D" id="3.40.50.300">
    <property type="entry name" value="P-loop containing nucleotide triphosphate hydrolases"/>
    <property type="match status" value="1"/>
</dbReference>
<accession>A0A931AN54</accession>
<evidence type="ECO:0000256" key="6">
    <source>
        <dbReference type="ARBA" id="ARBA00023004"/>
    </source>
</evidence>
<dbReference type="InterPro" id="IPR003439">
    <property type="entry name" value="ABC_transporter-like_ATP-bd"/>
</dbReference>
<dbReference type="EMBL" id="JADPIE010000001">
    <property type="protein sequence ID" value="MBF8435873.1"/>
    <property type="molecule type" value="Genomic_DNA"/>
</dbReference>
<dbReference type="PROSITE" id="PS50893">
    <property type="entry name" value="ABC_TRANSPORTER_2"/>
    <property type="match status" value="1"/>
</dbReference>
<evidence type="ECO:0000313" key="11">
    <source>
        <dbReference type="EMBL" id="MBF8435873.1"/>
    </source>
</evidence>
<dbReference type="EC" id="7.6.2.9" evidence="9"/>
<dbReference type="InterPro" id="IPR050093">
    <property type="entry name" value="ABC_SmlMolc_Importer"/>
</dbReference>
<evidence type="ECO:0000259" key="10">
    <source>
        <dbReference type="PROSITE" id="PS50893"/>
    </source>
</evidence>
<dbReference type="PROSITE" id="PS00211">
    <property type="entry name" value="ABC_TRANSPORTER_1"/>
    <property type="match status" value="1"/>
</dbReference>
<feature type="domain" description="ABC transporter" evidence="10">
    <location>
        <begin position="3"/>
        <end position="237"/>
    </location>
</feature>
<keyword evidence="4" id="KW-0547">Nucleotide-binding</keyword>
<dbReference type="AlphaFoldDB" id="A0A931AN54"/>
<evidence type="ECO:0000256" key="2">
    <source>
        <dbReference type="ARBA" id="ARBA00022475"/>
    </source>
</evidence>
<dbReference type="RefSeq" id="WP_270452563.1">
    <property type="nucleotide sequence ID" value="NZ_JADPIE010000001.1"/>
</dbReference>
<keyword evidence="12" id="KW-1185">Reference proteome</keyword>
<dbReference type="InterPro" id="IPR017871">
    <property type="entry name" value="ABC_transporter-like_CS"/>
</dbReference>
<keyword evidence="7" id="KW-0406">Ion transport</keyword>
<keyword evidence="3" id="KW-0410">Iron transport</keyword>